<comment type="caution">
    <text evidence="1">The sequence shown here is derived from an EMBL/GenBank/DDBJ whole genome shotgun (WGS) entry which is preliminary data.</text>
</comment>
<sequence>MNTQKLIRSGVANDTGKLRPSLQHGLEAALSVSDSMIDEVLVHLSLVTDPGRLTNLPQELAAIDPDQVEQLVLHSDALKATWDRELRRQFFEGGGHENESQLTVRFDDLRQLDDRHIDASIEFAMVEQELSRATAGLLPRLNALMSSLMGWLTVQPDLNPLRPAAYARALRAVLLVHVPDPAQRSALFVPVAGILGESLRQVYRELIQWLHAHGVEPLESPQTLLQDKTPRNAVGRTLLTLGHLRQLLAGDFSSQDAGEGFIHTMPLSMNALEDMDLIEPLIQRLRQRVSAPAAQPPVAELPVVSGHNLGRLLGQEVVRLMLENLTRDERLLPVIRQQIGLLEPALIQLALADPRFFSERQHPARLLLESITQRSLGYLSPNEEGFSDLLRSITAAVRSINRVQASEEVFARLLKRLRRRWEEDDMRKNQLREEATRALLHAEQRQMLAERLSTDFQHRMQGKEVPEFVQRFLSGPWAQALAESQLVSPAQGDEAAAMDGVADDLIWSAQPALIRRDAERLLKLVPRLLGQLRQGLQRIEYPDERMGQFFDALVALHEQAFESPVLPVLTAHPTPAPTADSAPADAAESFWMADSEAAEAGFVAGTPQPEEPDTAQSAESGLSTGAWVDLLTQGQWVRAQLTWTSPRGSLFMFISASGLAHSMTRRTLDRLLGTDALRIVSRGGVVEGALDAVAQQALRNAHDPDDLA</sequence>
<organism evidence="1 2">
    <name type="scientific">Hydrogenophaga aromaticivorans</name>
    <dbReference type="NCBI Taxonomy" id="2610898"/>
    <lineage>
        <taxon>Bacteria</taxon>
        <taxon>Pseudomonadati</taxon>
        <taxon>Pseudomonadota</taxon>
        <taxon>Betaproteobacteria</taxon>
        <taxon>Burkholderiales</taxon>
        <taxon>Comamonadaceae</taxon>
        <taxon>Hydrogenophaga</taxon>
    </lineage>
</organism>
<proteinExistence type="predicted"/>
<dbReference type="Pfam" id="PF07793">
    <property type="entry name" value="DUF1631"/>
    <property type="match status" value="1"/>
</dbReference>
<dbReference type="EMBL" id="VYGV01000024">
    <property type="protein sequence ID" value="NWF47854.1"/>
    <property type="molecule type" value="Genomic_DNA"/>
</dbReference>
<evidence type="ECO:0000313" key="1">
    <source>
        <dbReference type="EMBL" id="NWF47854.1"/>
    </source>
</evidence>
<protein>
    <submittedName>
        <fullName evidence="1">DUF1631 domain-containing protein</fullName>
    </submittedName>
</protein>
<dbReference type="RefSeq" id="WP_177137867.1">
    <property type="nucleotide sequence ID" value="NZ_VYGV01000024.1"/>
</dbReference>
<name>A0A7Y8GZR4_9BURK</name>
<keyword evidence="2" id="KW-1185">Reference proteome</keyword>
<gene>
    <name evidence="1" type="ORF">F3K02_21750</name>
</gene>
<dbReference type="InterPro" id="IPR012434">
    <property type="entry name" value="DUF1631"/>
</dbReference>
<dbReference type="AlphaFoldDB" id="A0A7Y8GZR4"/>
<accession>A0A7Y8GZR4</accession>
<evidence type="ECO:0000313" key="2">
    <source>
        <dbReference type="Proteomes" id="UP000545507"/>
    </source>
</evidence>
<dbReference type="Proteomes" id="UP000545507">
    <property type="component" value="Unassembled WGS sequence"/>
</dbReference>
<reference evidence="1 2" key="1">
    <citation type="submission" date="2019-09" db="EMBL/GenBank/DDBJ databases">
        <title>Hydrogenophaga aromatica sp. nov., isolated from a para-xylene-degrading enrichment culture.</title>
        <authorList>
            <person name="Tancsics A."/>
            <person name="Banerjee S."/>
        </authorList>
    </citation>
    <scope>NUCLEOTIDE SEQUENCE [LARGE SCALE GENOMIC DNA]</scope>
    <source>
        <strain evidence="1 2">D2P1</strain>
    </source>
</reference>